<name>S5NA51_9ABAC</name>
<dbReference type="InterPro" id="IPR007355">
    <property type="entry name" value="DUF424"/>
</dbReference>
<dbReference type="Proteomes" id="UP000208100">
    <property type="component" value="Segment"/>
</dbReference>
<proteinExistence type="predicted"/>
<dbReference type="OrthoDB" id="15991at10239"/>
<keyword evidence="2" id="KW-1185">Reference proteome</keyword>
<sequence length="125" mass="14120">MEDALLNACTSGAFEFTTDNLLKNLPFNSAKCAPFKLHHYAQLKLLSNGAIDKRVNAIDELKKFNFKIDPERRYICNVLDYEFIVLDHDLSIVHVVDADTRRKLGHLNVSLNQNDTLSITATLAT</sequence>
<dbReference type="KEGG" id="vg:16479723"/>
<protein>
    <recommendedName>
        <fullName evidence="3">Ac26-like protein</fullName>
    </recommendedName>
</protein>
<evidence type="ECO:0000313" key="2">
    <source>
        <dbReference type="Proteomes" id="UP000208100"/>
    </source>
</evidence>
<dbReference type="Pfam" id="PF04242">
    <property type="entry name" value="DUF424"/>
    <property type="match status" value="1"/>
</dbReference>
<organism evidence="1 2">
    <name type="scientific">Choristoneura rosaceana nucleopolyhedrovirus</name>
    <dbReference type="NCBI Taxonomy" id="58094"/>
    <lineage>
        <taxon>Viruses</taxon>
        <taxon>Viruses incertae sedis</taxon>
        <taxon>Naldaviricetes</taxon>
        <taxon>Lefavirales</taxon>
        <taxon>Baculoviridae</taxon>
        <taxon>Alphabaculovirus</taxon>
        <taxon>Alphabaculovirus chorosaceanae</taxon>
    </lineage>
</organism>
<dbReference type="EMBL" id="KC961304">
    <property type="protein sequence ID" value="AGR57147.1"/>
    <property type="molecule type" value="Genomic_DNA"/>
</dbReference>
<accession>S5NA51</accession>
<reference evidence="1 2" key="1">
    <citation type="journal article" date="2013" name="PLoS ONE">
        <title>Comparative Genome Sequence Analysis of Choristoneura occidentalis Freeman and C. rosaceana Harris (Lepidoptera: Tortricidae) Alphabaculoviruses.</title>
        <authorList>
            <person name="Thumbi D.K."/>
            <person name="Beliveau C."/>
            <person name="Cusson M."/>
            <person name="Lapointe R."/>
            <person name="Lucarotti C.J."/>
        </authorList>
    </citation>
    <scope>NUCLEOTIDE SEQUENCE [LARGE SCALE GENOMIC DNA]</scope>
    <source>
        <strain evidence="1">NB_1</strain>
    </source>
</reference>
<dbReference type="RefSeq" id="YP_008378463.1">
    <property type="nucleotide sequence ID" value="NC_021924.1"/>
</dbReference>
<evidence type="ECO:0000313" key="1">
    <source>
        <dbReference type="EMBL" id="AGR57147.1"/>
    </source>
</evidence>
<evidence type="ECO:0008006" key="3">
    <source>
        <dbReference type="Google" id="ProtNLM"/>
    </source>
</evidence>
<dbReference type="GeneID" id="16479723"/>